<accession>A0A2A6CLX6</accession>
<dbReference type="EnsemblMetazoa" id="PPA06611.1">
    <property type="protein sequence ID" value="PPA06611.1"/>
    <property type="gene ID" value="WBGene00096165"/>
</dbReference>
<dbReference type="InterPro" id="IPR002347">
    <property type="entry name" value="SDR_fam"/>
</dbReference>
<dbReference type="OrthoDB" id="47007at2759"/>
<reference evidence="2" key="1">
    <citation type="journal article" date="2008" name="Nat. Genet.">
        <title>The Pristionchus pacificus genome provides a unique perspective on nematode lifestyle and parasitism.</title>
        <authorList>
            <person name="Dieterich C."/>
            <person name="Clifton S.W."/>
            <person name="Schuster L.N."/>
            <person name="Chinwalla A."/>
            <person name="Delehaunty K."/>
            <person name="Dinkelacker I."/>
            <person name="Fulton L."/>
            <person name="Fulton R."/>
            <person name="Godfrey J."/>
            <person name="Minx P."/>
            <person name="Mitreva M."/>
            <person name="Roeseler W."/>
            <person name="Tian H."/>
            <person name="Witte H."/>
            <person name="Yang S.P."/>
            <person name="Wilson R.K."/>
            <person name="Sommer R.J."/>
        </authorList>
    </citation>
    <scope>NUCLEOTIDE SEQUENCE [LARGE SCALE GENOMIC DNA]</scope>
    <source>
        <strain evidence="2">PS312</strain>
    </source>
</reference>
<name>A0A2A6CLX6_PRIPA</name>
<evidence type="ECO:0000313" key="2">
    <source>
        <dbReference type="Proteomes" id="UP000005239"/>
    </source>
</evidence>
<organism evidence="1 2">
    <name type="scientific">Pristionchus pacificus</name>
    <name type="common">Parasitic nematode worm</name>
    <dbReference type="NCBI Taxonomy" id="54126"/>
    <lineage>
        <taxon>Eukaryota</taxon>
        <taxon>Metazoa</taxon>
        <taxon>Ecdysozoa</taxon>
        <taxon>Nematoda</taxon>
        <taxon>Chromadorea</taxon>
        <taxon>Rhabditida</taxon>
        <taxon>Rhabditina</taxon>
        <taxon>Diplogasteromorpha</taxon>
        <taxon>Diplogasteroidea</taxon>
        <taxon>Neodiplogasteridae</taxon>
        <taxon>Pristionchus</taxon>
    </lineage>
</organism>
<sequence length="320" mass="35494">MSRASNSSLLRYGFELDKSYFVDIGTNTELVMSLLNVLIVHPIPLLILFRKSRNMKMNIRRGYIAMHISFMTYELIFFFLVRIYALMPWSGLYCEGPLCRLGLPRQVILALISLSIVILQPPFAFLIIQMHQLLIVDSPLKLSKRVQIGMATVQLTIMTLNVVGFTVFGREPDNADSILQEPEIAYYASRGKVLLFGGPGDPQYLKKGSSAGIGRETARRFAENGAKVTITGRNVKALQVVGDIRSKETQEAIVNETMKKFGKIDVLVNNAGAIIPNAEGKRGLDVPVEELRAVMDLNLDSVVAITQLATPHLEKTKGAI</sequence>
<accession>A0A8R1U7M0</accession>
<dbReference type="Gene3D" id="3.40.50.720">
    <property type="entry name" value="NAD(P)-binding Rossmann-like Domain"/>
    <property type="match status" value="1"/>
</dbReference>
<dbReference type="PANTHER" id="PTHR44115:SF4">
    <property type="entry name" value="OXIDOREDUCTASE"/>
    <property type="match status" value="1"/>
</dbReference>
<dbReference type="Pfam" id="PF00106">
    <property type="entry name" value="adh_short"/>
    <property type="match status" value="1"/>
</dbReference>
<keyword evidence="2" id="KW-1185">Reference proteome</keyword>
<dbReference type="SUPFAM" id="SSF51735">
    <property type="entry name" value="NAD(P)-binding Rossmann-fold domains"/>
    <property type="match status" value="1"/>
</dbReference>
<protein>
    <submittedName>
        <fullName evidence="1">Dehydrogenase</fullName>
    </submittedName>
</protein>
<dbReference type="PANTHER" id="PTHR44115">
    <property type="entry name" value="PROTEIN CBG09704"/>
    <property type="match status" value="1"/>
</dbReference>
<dbReference type="Proteomes" id="UP000005239">
    <property type="component" value="Unassembled WGS sequence"/>
</dbReference>
<evidence type="ECO:0000313" key="1">
    <source>
        <dbReference type="EnsemblMetazoa" id="PPA06611.1"/>
    </source>
</evidence>
<dbReference type="InterPro" id="IPR036291">
    <property type="entry name" value="NAD(P)-bd_dom_sf"/>
</dbReference>
<dbReference type="PRINTS" id="PR00081">
    <property type="entry name" value="GDHRDH"/>
</dbReference>
<dbReference type="AlphaFoldDB" id="A0A2A6CLX6"/>
<gene>
    <name evidence="1" type="primary">WBGene00096165</name>
</gene>
<proteinExistence type="predicted"/>
<reference evidence="1" key="2">
    <citation type="submission" date="2022-06" db="UniProtKB">
        <authorList>
            <consortium name="EnsemblMetazoa"/>
        </authorList>
    </citation>
    <scope>IDENTIFICATION</scope>
    <source>
        <strain evidence="1">PS312</strain>
    </source>
</reference>